<protein>
    <recommendedName>
        <fullName evidence="3">SIR2-like domain-containing protein</fullName>
    </recommendedName>
</protein>
<proteinExistence type="predicted"/>
<organism evidence="1 2">
    <name type="scientific">Acidithiobacillus ferrooxidans</name>
    <name type="common">Thiobacillus ferrooxidans</name>
    <dbReference type="NCBI Taxonomy" id="920"/>
    <lineage>
        <taxon>Bacteria</taxon>
        <taxon>Pseudomonadati</taxon>
        <taxon>Pseudomonadota</taxon>
        <taxon>Acidithiobacillia</taxon>
        <taxon>Acidithiobacillales</taxon>
        <taxon>Acidithiobacillaceae</taxon>
        <taxon>Acidithiobacillus</taxon>
    </lineage>
</organism>
<accession>A0A179BK98</accession>
<dbReference type="Proteomes" id="UP000078302">
    <property type="component" value="Unassembled WGS sequence"/>
</dbReference>
<evidence type="ECO:0008006" key="3">
    <source>
        <dbReference type="Google" id="ProtNLM"/>
    </source>
</evidence>
<dbReference type="EMBL" id="LVXZ01000067">
    <property type="protein sequence ID" value="OAP91790.1"/>
    <property type="molecule type" value="Genomic_DNA"/>
</dbReference>
<dbReference type="OrthoDB" id="7054911at2"/>
<evidence type="ECO:0000313" key="1">
    <source>
        <dbReference type="EMBL" id="OAP91790.1"/>
    </source>
</evidence>
<dbReference type="AlphaFoldDB" id="A0A179BK98"/>
<comment type="caution">
    <text evidence="1">The sequence shown here is derived from an EMBL/GenBank/DDBJ whole genome shotgun (WGS) entry which is preliminary data.</text>
</comment>
<name>A0A179BK98_ACIFR</name>
<gene>
    <name evidence="1" type="ORF">A4H96_05850</name>
</gene>
<sequence>MTKNLLITGAGVDCTKGIEFPLAATLLPEIAAYIEGEGKSVDQTLRSLLPNLRFTFSSMVARAVDAISTRGADAQRAMVQRVQNVIDELPPEREDIRKHGELIVRLFNKLAIIAKEGELDDETRQLIKDVFPKDADDLMDSDSILDIHKLSLSDTFKAVLKRTLKLGLKADRHEVAEALGADMLNIEVLLVEKFLGFYNESLPDIKNYLYISWVLWAYLVEKQKAVIAAFPDGDLPFYGNLPADCHAITLNYTSFLERRLGRNHVIYFHGGLAEYVSMATRELMPINEDMATLDPTEFLKAQTENIQFGGDDASKHRHVIPALVPPLRLKPILSHRYIETWHQASEWVKNAKNIVVVGYSFNGADEHFNDILRQQMQGKTVTIVGPGVHDDSFLKRIEKVFHIPQANWVSTTVQKHPSKKANHVQLLKAYADQINVGELFG</sequence>
<reference evidence="1 2" key="1">
    <citation type="submission" date="2016-04" db="EMBL/GenBank/DDBJ databases">
        <title>Acidithiobacillus ferrooxidans genome sequencing and assembly.</title>
        <authorList>
            <person name="Zhou Z."/>
        </authorList>
    </citation>
    <scope>NUCLEOTIDE SEQUENCE [LARGE SCALE GENOMIC DNA]</scope>
    <source>
        <strain evidence="1 2">BY0502</strain>
    </source>
</reference>
<keyword evidence="2" id="KW-1185">Reference proteome</keyword>
<evidence type="ECO:0000313" key="2">
    <source>
        <dbReference type="Proteomes" id="UP000078302"/>
    </source>
</evidence>
<dbReference type="RefSeq" id="WP_064218717.1">
    <property type="nucleotide sequence ID" value="NZ_LVXZ01000067.1"/>
</dbReference>